<feature type="signal peptide" evidence="5">
    <location>
        <begin position="1"/>
        <end position="23"/>
    </location>
</feature>
<dbReference type="PROSITE" id="PS00375">
    <property type="entry name" value="UDPGT"/>
    <property type="match status" value="1"/>
</dbReference>
<dbReference type="CDD" id="cd03784">
    <property type="entry name" value="GT1_Gtf-like"/>
    <property type="match status" value="1"/>
</dbReference>
<comment type="similarity">
    <text evidence="1 4">Belongs to the UDP-glycosyltransferase family.</text>
</comment>
<keyword evidence="5" id="KW-0472">Membrane</keyword>
<dbReference type="SUPFAM" id="SSF53756">
    <property type="entry name" value="UDP-Glycosyltransferase/glycogen phosphorylase"/>
    <property type="match status" value="1"/>
</dbReference>
<reference evidence="6" key="1">
    <citation type="submission" date="2017-01" db="EMBL/GenBank/DDBJ databases">
        <title>A deep insight into the sialotranscriptome of adult male and female Cluex tarsalis mosquitoes.</title>
        <authorList>
            <person name="Ribeiro J.M."/>
            <person name="Moreira F."/>
            <person name="Bernard K.A."/>
            <person name="Calvo E."/>
        </authorList>
    </citation>
    <scope>NUCLEOTIDE SEQUENCE</scope>
    <source>
        <strain evidence="6">Kern County</strain>
        <tissue evidence="6">Salivary glands</tissue>
    </source>
</reference>
<evidence type="ECO:0000256" key="1">
    <source>
        <dbReference type="ARBA" id="ARBA00009995"/>
    </source>
</evidence>
<dbReference type="AlphaFoldDB" id="A0A1Q3EUG5"/>
<keyword evidence="5" id="KW-1133">Transmembrane helix</keyword>
<evidence type="ECO:0000256" key="3">
    <source>
        <dbReference type="ARBA" id="ARBA00022679"/>
    </source>
</evidence>
<comment type="subcellular location">
    <subcellularLocation>
        <location evidence="5">Membrane</location>
        <topology evidence="5">Single-pass membrane protein</topology>
    </subcellularLocation>
</comment>
<feature type="chain" id="PRO_5011834272" description="UDP-glucuronosyltransferase" evidence="5">
    <location>
        <begin position="24"/>
        <end position="523"/>
    </location>
</feature>
<feature type="transmembrane region" description="Helical" evidence="5">
    <location>
        <begin position="482"/>
        <end position="501"/>
    </location>
</feature>
<dbReference type="GO" id="GO:0016020">
    <property type="term" value="C:membrane"/>
    <property type="evidence" value="ECO:0007669"/>
    <property type="project" value="UniProtKB-SubCell"/>
</dbReference>
<accession>A0A1Q3EUG5</accession>
<comment type="catalytic activity">
    <reaction evidence="5">
        <text>glucuronate acceptor + UDP-alpha-D-glucuronate = acceptor beta-D-glucuronoside + UDP + H(+)</text>
        <dbReference type="Rhea" id="RHEA:21032"/>
        <dbReference type="ChEBI" id="CHEBI:15378"/>
        <dbReference type="ChEBI" id="CHEBI:58052"/>
        <dbReference type="ChEBI" id="CHEBI:58223"/>
        <dbReference type="ChEBI" id="CHEBI:132367"/>
        <dbReference type="ChEBI" id="CHEBI:132368"/>
        <dbReference type="EC" id="2.4.1.17"/>
    </reaction>
</comment>
<proteinExistence type="inferred from homology"/>
<dbReference type="GO" id="GO:0015020">
    <property type="term" value="F:glucuronosyltransferase activity"/>
    <property type="evidence" value="ECO:0007669"/>
    <property type="project" value="UniProtKB-EC"/>
</dbReference>
<dbReference type="Gene3D" id="3.40.50.2000">
    <property type="entry name" value="Glycogen Phosphorylase B"/>
    <property type="match status" value="2"/>
</dbReference>
<name>A0A1Q3EUG5_CULTA</name>
<organism evidence="6">
    <name type="scientific">Culex tarsalis</name>
    <name type="common">Encephalitis mosquito</name>
    <dbReference type="NCBI Taxonomy" id="7177"/>
    <lineage>
        <taxon>Eukaryota</taxon>
        <taxon>Metazoa</taxon>
        <taxon>Ecdysozoa</taxon>
        <taxon>Arthropoda</taxon>
        <taxon>Hexapoda</taxon>
        <taxon>Insecta</taxon>
        <taxon>Pterygota</taxon>
        <taxon>Neoptera</taxon>
        <taxon>Endopterygota</taxon>
        <taxon>Diptera</taxon>
        <taxon>Nematocera</taxon>
        <taxon>Culicoidea</taxon>
        <taxon>Culicidae</taxon>
        <taxon>Culicinae</taxon>
        <taxon>Culicini</taxon>
        <taxon>Culex</taxon>
        <taxon>Culex</taxon>
    </lineage>
</organism>
<dbReference type="PANTHER" id="PTHR48043">
    <property type="entry name" value="EG:EG0003.4 PROTEIN-RELATED"/>
    <property type="match status" value="1"/>
</dbReference>
<dbReference type="FunFam" id="3.40.50.2000:FF:000144">
    <property type="entry name" value="UDP-glucuronosyltransferase"/>
    <property type="match status" value="1"/>
</dbReference>
<dbReference type="InterPro" id="IPR035595">
    <property type="entry name" value="UDP_glycos_trans_CS"/>
</dbReference>
<keyword evidence="5" id="KW-0732">Signal</keyword>
<keyword evidence="5" id="KW-0812">Transmembrane</keyword>
<dbReference type="InterPro" id="IPR002213">
    <property type="entry name" value="UDP_glucos_trans"/>
</dbReference>
<keyword evidence="3 4" id="KW-0808">Transferase</keyword>
<dbReference type="Pfam" id="PF00201">
    <property type="entry name" value="UDPGT"/>
    <property type="match status" value="1"/>
</dbReference>
<evidence type="ECO:0000313" key="6">
    <source>
        <dbReference type="EMBL" id="JAV18960.1"/>
    </source>
</evidence>
<protein>
    <recommendedName>
        <fullName evidence="5">UDP-glucuronosyltransferase</fullName>
        <ecNumber evidence="5">2.4.1.17</ecNumber>
    </recommendedName>
</protein>
<sequence length="523" mass="58708">MNGRRLGIVAVCLLVGLIIPLEGARILGVLPSAGWSHYAIGEGIMKALARAGHDVTVIGAHRWKDAPSNYHAIELKELVFDKGGTAPNLFQYRNAPYLNVLYQLYTEIGPGLSEMILTHEKVKQFLASNQSFDAVIVECFVSDVLYGFAQHFKAPLIVFSPFGASLWANELVGTPYPYSQIPHTFLSYTDRMSLWERSINTLLWNVDHFYYKNIFLPRQEAMYDKYFPNATVSLEQLRKNTSLVLLNQHFSLSFPHPYAPNMVEIGGIQMDEPKQLSKDLQDYLDSAKHGVIYFSMGSMLKGCNFPEEKRNAFISAFAELKENILWKYENTTLPNKPKNVLIKQWMPQNDILAHPNVKLFITHGGLLGSTEALYHGKPMVGVPIYGDQRLNMARARNAGYGTSVEYEHLTQQSISEAIKTVLANPSYTSNAQQISKRYRDKMATPAETTVFWVEYVIRHRGAPQLHSAALELSFAERNLLDVYGLMLLLAGLVLAGVIRVIKSVLGLFGSSPKGKSGDKNKRE</sequence>
<evidence type="ECO:0000256" key="4">
    <source>
        <dbReference type="RuleBase" id="RU003718"/>
    </source>
</evidence>
<dbReference type="PANTHER" id="PTHR48043:SF159">
    <property type="entry name" value="EG:EG0003.4 PROTEIN-RELATED"/>
    <property type="match status" value="1"/>
</dbReference>
<evidence type="ECO:0000256" key="5">
    <source>
        <dbReference type="RuleBase" id="RU362059"/>
    </source>
</evidence>
<keyword evidence="2 4" id="KW-0328">Glycosyltransferase</keyword>
<evidence type="ECO:0000256" key="2">
    <source>
        <dbReference type="ARBA" id="ARBA00022676"/>
    </source>
</evidence>
<dbReference type="EC" id="2.4.1.17" evidence="5"/>
<dbReference type="InterPro" id="IPR050271">
    <property type="entry name" value="UDP-glycosyltransferase"/>
</dbReference>
<dbReference type="FunFam" id="3.40.50.2000:FF:000050">
    <property type="entry name" value="UDP-glucuronosyltransferase"/>
    <property type="match status" value="1"/>
</dbReference>
<dbReference type="EMBL" id="GFDL01016085">
    <property type="protein sequence ID" value="JAV18960.1"/>
    <property type="molecule type" value="Transcribed_RNA"/>
</dbReference>